<gene>
    <name evidence="1" type="ORF">NDU88_000935</name>
</gene>
<protein>
    <submittedName>
        <fullName evidence="1">Uncharacterized protein</fullName>
    </submittedName>
</protein>
<name>A0AAV7V6G6_PLEWA</name>
<reference evidence="1" key="1">
    <citation type="journal article" date="2022" name="bioRxiv">
        <title>Sequencing and chromosome-scale assembly of the giantPleurodeles waltlgenome.</title>
        <authorList>
            <person name="Brown T."/>
            <person name="Elewa A."/>
            <person name="Iarovenko S."/>
            <person name="Subramanian E."/>
            <person name="Araus A.J."/>
            <person name="Petzold A."/>
            <person name="Susuki M."/>
            <person name="Suzuki K.-i.T."/>
            <person name="Hayashi T."/>
            <person name="Toyoda A."/>
            <person name="Oliveira C."/>
            <person name="Osipova E."/>
            <person name="Leigh N.D."/>
            <person name="Simon A."/>
            <person name="Yun M.H."/>
        </authorList>
    </citation>
    <scope>NUCLEOTIDE SEQUENCE</scope>
    <source>
        <strain evidence="1">20211129_DDA</strain>
        <tissue evidence="1">Liver</tissue>
    </source>
</reference>
<proteinExistence type="predicted"/>
<comment type="caution">
    <text evidence="1">The sequence shown here is derived from an EMBL/GenBank/DDBJ whole genome shotgun (WGS) entry which is preliminary data.</text>
</comment>
<accession>A0AAV7V6G6</accession>
<dbReference type="EMBL" id="JANPWB010000003">
    <property type="protein sequence ID" value="KAJ1197073.1"/>
    <property type="molecule type" value="Genomic_DNA"/>
</dbReference>
<keyword evidence="2" id="KW-1185">Reference proteome</keyword>
<sequence length="76" mass="8594">MTAALTILRCRWVFNSRRYILDLRQGQRAISQPIGPGTERVSARSVSLFPEDEVGRPRVGPRISPWVPYGLLLCRG</sequence>
<organism evidence="1 2">
    <name type="scientific">Pleurodeles waltl</name>
    <name type="common">Iberian ribbed newt</name>
    <dbReference type="NCBI Taxonomy" id="8319"/>
    <lineage>
        <taxon>Eukaryota</taxon>
        <taxon>Metazoa</taxon>
        <taxon>Chordata</taxon>
        <taxon>Craniata</taxon>
        <taxon>Vertebrata</taxon>
        <taxon>Euteleostomi</taxon>
        <taxon>Amphibia</taxon>
        <taxon>Batrachia</taxon>
        <taxon>Caudata</taxon>
        <taxon>Salamandroidea</taxon>
        <taxon>Salamandridae</taxon>
        <taxon>Pleurodelinae</taxon>
        <taxon>Pleurodeles</taxon>
    </lineage>
</organism>
<evidence type="ECO:0000313" key="2">
    <source>
        <dbReference type="Proteomes" id="UP001066276"/>
    </source>
</evidence>
<dbReference type="Proteomes" id="UP001066276">
    <property type="component" value="Chromosome 2_1"/>
</dbReference>
<dbReference type="AlphaFoldDB" id="A0AAV7V6G6"/>
<evidence type="ECO:0000313" key="1">
    <source>
        <dbReference type="EMBL" id="KAJ1197073.1"/>
    </source>
</evidence>